<evidence type="ECO:0000313" key="1">
    <source>
        <dbReference type="EMBL" id="EYC22243.1"/>
    </source>
</evidence>
<dbReference type="EMBL" id="JARK01001353">
    <property type="protein sequence ID" value="EYC22243.1"/>
    <property type="molecule type" value="Genomic_DNA"/>
</dbReference>
<accession>A0A016V685</accession>
<name>A0A016V685_9BILA</name>
<keyword evidence="2" id="KW-1185">Reference proteome</keyword>
<comment type="caution">
    <text evidence="1">The sequence shown here is derived from an EMBL/GenBank/DDBJ whole genome shotgun (WGS) entry which is preliminary data.</text>
</comment>
<dbReference type="Proteomes" id="UP000024635">
    <property type="component" value="Unassembled WGS sequence"/>
</dbReference>
<evidence type="ECO:0000313" key="2">
    <source>
        <dbReference type="Proteomes" id="UP000024635"/>
    </source>
</evidence>
<reference evidence="2" key="1">
    <citation type="journal article" date="2015" name="Nat. Genet.">
        <title>The genome and transcriptome of the zoonotic hookworm Ancylostoma ceylanicum identify infection-specific gene families.</title>
        <authorList>
            <person name="Schwarz E.M."/>
            <person name="Hu Y."/>
            <person name="Antoshechkin I."/>
            <person name="Miller M.M."/>
            <person name="Sternberg P.W."/>
            <person name="Aroian R.V."/>
        </authorList>
    </citation>
    <scope>NUCLEOTIDE SEQUENCE</scope>
    <source>
        <strain evidence="2">HY135</strain>
    </source>
</reference>
<proteinExistence type="predicted"/>
<protein>
    <submittedName>
        <fullName evidence="1">Uncharacterized protein</fullName>
    </submittedName>
</protein>
<sequence>MGCLCLAWSSTTLMKEENVVWTRLQWRSALLSWTTLFQQNPFMIQSFPFISPQCISVSDFVRGSLLEAVSSLFGRAALLPCQHNETLSH</sequence>
<gene>
    <name evidence="1" type="primary">Acey_s0017.g3236</name>
    <name evidence="1" type="ORF">Y032_0017g3236</name>
</gene>
<dbReference type="AlphaFoldDB" id="A0A016V685"/>
<organism evidence="1 2">
    <name type="scientific">Ancylostoma ceylanicum</name>
    <dbReference type="NCBI Taxonomy" id="53326"/>
    <lineage>
        <taxon>Eukaryota</taxon>
        <taxon>Metazoa</taxon>
        <taxon>Ecdysozoa</taxon>
        <taxon>Nematoda</taxon>
        <taxon>Chromadorea</taxon>
        <taxon>Rhabditida</taxon>
        <taxon>Rhabditina</taxon>
        <taxon>Rhabditomorpha</taxon>
        <taxon>Strongyloidea</taxon>
        <taxon>Ancylostomatidae</taxon>
        <taxon>Ancylostomatinae</taxon>
        <taxon>Ancylostoma</taxon>
    </lineage>
</organism>